<evidence type="ECO:0000256" key="1">
    <source>
        <dbReference type="ARBA" id="ARBA00010879"/>
    </source>
</evidence>
<dbReference type="Gene3D" id="3.30.70.270">
    <property type="match status" value="1"/>
</dbReference>
<dbReference type="GeneTree" id="ENSGT00940000163417"/>
<dbReference type="AlphaFoldDB" id="A0A3B4CIG3"/>
<dbReference type="PROSITE" id="PS50175">
    <property type="entry name" value="ASP_PROT_RETROV"/>
    <property type="match status" value="1"/>
</dbReference>
<dbReference type="GO" id="GO:0015074">
    <property type="term" value="P:DNA integration"/>
    <property type="evidence" value="ECO:0007669"/>
    <property type="project" value="InterPro"/>
</dbReference>
<keyword evidence="6" id="KW-0255">Endonuclease</keyword>
<dbReference type="PANTHER" id="PTHR33064">
    <property type="entry name" value="POL PROTEIN"/>
    <property type="match status" value="1"/>
</dbReference>
<evidence type="ECO:0000259" key="10">
    <source>
        <dbReference type="PROSITE" id="PS50878"/>
    </source>
</evidence>
<keyword evidence="4" id="KW-0548">Nucleotidyltransferase</keyword>
<evidence type="ECO:0000256" key="5">
    <source>
        <dbReference type="ARBA" id="ARBA00022722"/>
    </source>
</evidence>
<dbReference type="Gene3D" id="2.40.70.10">
    <property type="entry name" value="Acid Proteases"/>
    <property type="match status" value="1"/>
</dbReference>
<dbReference type="GO" id="GO:0003676">
    <property type="term" value="F:nucleic acid binding"/>
    <property type="evidence" value="ECO:0007669"/>
    <property type="project" value="InterPro"/>
</dbReference>
<dbReference type="Pfam" id="PF00077">
    <property type="entry name" value="RVP"/>
    <property type="match status" value="1"/>
</dbReference>
<proteinExistence type="inferred from homology"/>
<dbReference type="STRING" id="42514.ENSPNAP00000010289"/>
<organism evidence="12 13">
    <name type="scientific">Pygocentrus nattereri</name>
    <name type="common">Red-bellied piranha</name>
    <dbReference type="NCBI Taxonomy" id="42514"/>
    <lineage>
        <taxon>Eukaryota</taxon>
        <taxon>Metazoa</taxon>
        <taxon>Chordata</taxon>
        <taxon>Craniata</taxon>
        <taxon>Vertebrata</taxon>
        <taxon>Euteleostomi</taxon>
        <taxon>Actinopterygii</taxon>
        <taxon>Neopterygii</taxon>
        <taxon>Teleostei</taxon>
        <taxon>Ostariophysi</taxon>
        <taxon>Characiformes</taxon>
        <taxon>Characoidei</taxon>
        <taxon>Pygocentrus</taxon>
    </lineage>
</organism>
<feature type="domain" description="Reverse transcriptase" evidence="10">
    <location>
        <begin position="114"/>
        <end position="297"/>
    </location>
</feature>
<dbReference type="Ensembl" id="ENSPNAT00000016899.2">
    <property type="protein sequence ID" value="ENSPNAP00000010289.2"/>
    <property type="gene ID" value="ENSPNAG00000015817.2"/>
</dbReference>
<feature type="domain" description="Peptidase A2" evidence="9">
    <location>
        <begin position="8"/>
        <end position="80"/>
    </location>
</feature>
<dbReference type="InterPro" id="IPR018061">
    <property type="entry name" value="Retropepsins"/>
</dbReference>
<evidence type="ECO:0000313" key="13">
    <source>
        <dbReference type="Proteomes" id="UP001501920"/>
    </source>
</evidence>
<dbReference type="Gene3D" id="3.30.420.10">
    <property type="entry name" value="Ribonuclease H-like superfamily/Ribonuclease H"/>
    <property type="match status" value="1"/>
</dbReference>
<feature type="domain" description="Integrase catalytic" evidence="11">
    <location>
        <begin position="217"/>
        <end position="340"/>
    </location>
</feature>
<keyword evidence="5" id="KW-0540">Nuclease</keyword>
<keyword evidence="3" id="KW-0808">Transferase</keyword>
<dbReference type="PROSITE" id="PS00141">
    <property type="entry name" value="ASP_PROTEASE"/>
    <property type="match status" value="1"/>
</dbReference>
<dbReference type="InterPro" id="IPR036397">
    <property type="entry name" value="RNaseH_sf"/>
</dbReference>
<evidence type="ECO:0000256" key="3">
    <source>
        <dbReference type="ARBA" id="ARBA00022679"/>
    </source>
</evidence>
<dbReference type="PROSITE" id="PS50994">
    <property type="entry name" value="INTEGRASE"/>
    <property type="match status" value="1"/>
</dbReference>
<evidence type="ECO:0000256" key="8">
    <source>
        <dbReference type="ARBA" id="ARBA00022918"/>
    </source>
</evidence>
<dbReference type="InterPro" id="IPR001995">
    <property type="entry name" value="Peptidase_A2_cat"/>
</dbReference>
<comment type="similarity">
    <text evidence="1">Belongs to the beta type-B retroviral polymerase family. HERV class-II K(HML-2) pol subfamily.</text>
</comment>
<dbReference type="SUPFAM" id="SSF50630">
    <property type="entry name" value="Acid proteases"/>
    <property type="match status" value="1"/>
</dbReference>
<dbReference type="InterPro" id="IPR001584">
    <property type="entry name" value="Integrase_cat-core"/>
</dbReference>
<keyword evidence="13" id="KW-1185">Reference proteome</keyword>
<dbReference type="InterPro" id="IPR043502">
    <property type="entry name" value="DNA/RNA_pol_sf"/>
</dbReference>
<keyword evidence="8" id="KW-0695">RNA-directed DNA polymerase</keyword>
<name>A0A3B4CIG3_PYGNA</name>
<dbReference type="InterPro" id="IPR001969">
    <property type="entry name" value="Aspartic_peptidase_AS"/>
</dbReference>
<evidence type="ECO:0000259" key="9">
    <source>
        <dbReference type="PROSITE" id="PS50175"/>
    </source>
</evidence>
<dbReference type="SUPFAM" id="SSF56672">
    <property type="entry name" value="DNA/RNA polymerases"/>
    <property type="match status" value="1"/>
</dbReference>
<dbReference type="Proteomes" id="UP001501920">
    <property type="component" value="Chromosome 2"/>
</dbReference>
<dbReference type="GO" id="GO:0006508">
    <property type="term" value="P:proteolysis"/>
    <property type="evidence" value="ECO:0007669"/>
    <property type="project" value="InterPro"/>
</dbReference>
<dbReference type="GO" id="GO:0004190">
    <property type="term" value="F:aspartic-type endopeptidase activity"/>
    <property type="evidence" value="ECO:0007669"/>
    <property type="project" value="InterPro"/>
</dbReference>
<evidence type="ECO:0000256" key="7">
    <source>
        <dbReference type="ARBA" id="ARBA00022801"/>
    </source>
</evidence>
<protein>
    <recommendedName>
        <fullName evidence="2">ribonuclease H</fullName>
        <ecNumber evidence="2">3.1.26.4</ecNumber>
    </recommendedName>
</protein>
<dbReference type="InterPro" id="IPR043128">
    <property type="entry name" value="Rev_trsase/Diguanyl_cyclase"/>
</dbReference>
<dbReference type="PANTHER" id="PTHR33064:SF37">
    <property type="entry name" value="RIBONUCLEASE H"/>
    <property type="match status" value="1"/>
</dbReference>
<dbReference type="GO" id="GO:0004523">
    <property type="term" value="F:RNA-DNA hybrid ribonuclease activity"/>
    <property type="evidence" value="ECO:0007669"/>
    <property type="project" value="UniProtKB-EC"/>
</dbReference>
<evidence type="ECO:0000256" key="2">
    <source>
        <dbReference type="ARBA" id="ARBA00012180"/>
    </source>
</evidence>
<dbReference type="InterPro" id="IPR012337">
    <property type="entry name" value="RNaseH-like_sf"/>
</dbReference>
<evidence type="ECO:0000256" key="6">
    <source>
        <dbReference type="ARBA" id="ARBA00022759"/>
    </source>
</evidence>
<dbReference type="InterPro" id="IPR051320">
    <property type="entry name" value="Viral_Replic_Matur_Polypro"/>
</dbReference>
<dbReference type="GO" id="GO:0003964">
    <property type="term" value="F:RNA-directed DNA polymerase activity"/>
    <property type="evidence" value="ECO:0007669"/>
    <property type="project" value="UniProtKB-KW"/>
</dbReference>
<dbReference type="InterPro" id="IPR021109">
    <property type="entry name" value="Peptidase_aspartic_dom_sf"/>
</dbReference>
<dbReference type="PROSITE" id="PS50878">
    <property type="entry name" value="RT_POL"/>
    <property type="match status" value="1"/>
</dbReference>
<evidence type="ECO:0000313" key="12">
    <source>
        <dbReference type="Ensembl" id="ENSPNAP00000010289.2"/>
    </source>
</evidence>
<reference evidence="12 13" key="1">
    <citation type="submission" date="2020-10" db="EMBL/GenBank/DDBJ databases">
        <title>Pygocentrus nattereri (red-bellied piranha) genome, fPygNat1, primary haplotype.</title>
        <authorList>
            <person name="Myers G."/>
            <person name="Meyer A."/>
            <person name="Karagic N."/>
            <person name="Pippel M."/>
            <person name="Winkler S."/>
            <person name="Tracey A."/>
            <person name="Wood J."/>
            <person name="Formenti G."/>
            <person name="Howe K."/>
            <person name="Fedrigo O."/>
            <person name="Jarvis E.D."/>
        </authorList>
    </citation>
    <scope>NUCLEOTIDE SEQUENCE [LARGE SCALE GENOMIC DNA]</scope>
</reference>
<evidence type="ECO:0000256" key="4">
    <source>
        <dbReference type="ARBA" id="ARBA00022695"/>
    </source>
</evidence>
<keyword evidence="7" id="KW-0378">Hydrolase</keyword>
<evidence type="ECO:0000259" key="11">
    <source>
        <dbReference type="PROSITE" id="PS50994"/>
    </source>
</evidence>
<dbReference type="Pfam" id="PF00078">
    <property type="entry name" value="RVT_1"/>
    <property type="match status" value="1"/>
</dbReference>
<dbReference type="EC" id="3.1.26.4" evidence="2"/>
<dbReference type="SUPFAM" id="SSF53098">
    <property type="entry name" value="Ribonuclease H-like"/>
    <property type="match status" value="1"/>
</dbReference>
<reference evidence="12" key="2">
    <citation type="submission" date="2025-08" db="UniProtKB">
        <authorList>
            <consortium name="Ensembl"/>
        </authorList>
    </citation>
    <scope>IDENTIFICATION</scope>
</reference>
<dbReference type="InterPro" id="IPR000477">
    <property type="entry name" value="RT_dom"/>
</dbReference>
<dbReference type="OMA" id="FRCLNDA"/>
<sequence length="340" mass="37460">LNVSGVDYNFLIDTGATLSSLGPSYEGPLSSRITSSVGITGQPFSSPYTPPLQVVCDAVRFTHSFVFMPDCPFNLMGRDLMSKLGLSLSFSGLRMTVSTGDFNRDLNIANKSFKSPVSALPCQSRYNTPINPVPKPDCSWRFTQDFRRLNDAIVPIAPIVPDVSSILTSIPCQHAFFTVLDVSSAFFSIPVEPDTQPIFAFTHRQRQYTWSRLPQGFCDSPAAFAASLRDLISDLSLPGGAVLLQYADDLLISAPDSSTCTEASKLVLMRLATLGFKVSLKKLQFCLPRVQYLGHELSQGQRLLSMLAKHLSIDWAFHIPYHPQSSGMVERVNRTIKGRL</sequence>
<dbReference type="Gene3D" id="3.10.10.10">
    <property type="entry name" value="HIV Type 1 Reverse Transcriptase, subunit A, domain 1"/>
    <property type="match status" value="1"/>
</dbReference>
<reference evidence="12" key="3">
    <citation type="submission" date="2025-09" db="UniProtKB">
        <authorList>
            <consortium name="Ensembl"/>
        </authorList>
    </citation>
    <scope>IDENTIFICATION</scope>
</reference>
<accession>A0A3B4CIG3</accession>